<proteinExistence type="predicted"/>
<gene>
    <name evidence="1" type="ORF">E1267_22445</name>
</gene>
<comment type="caution">
    <text evidence="1">The sequence shown here is derived from an EMBL/GenBank/DDBJ whole genome shotgun (WGS) entry which is preliminary data.</text>
</comment>
<protein>
    <recommendedName>
        <fullName evidence="3">CBS domain-containing protein</fullName>
    </recommendedName>
</protein>
<evidence type="ECO:0000313" key="1">
    <source>
        <dbReference type="EMBL" id="TDC04593.1"/>
    </source>
</evidence>
<evidence type="ECO:0000313" key="2">
    <source>
        <dbReference type="Proteomes" id="UP000295157"/>
    </source>
</evidence>
<dbReference type="Proteomes" id="UP000295157">
    <property type="component" value="Unassembled WGS sequence"/>
</dbReference>
<organism evidence="1 2">
    <name type="scientific">Nonomuraea longispora</name>
    <dbReference type="NCBI Taxonomy" id="1848320"/>
    <lineage>
        <taxon>Bacteria</taxon>
        <taxon>Bacillati</taxon>
        <taxon>Actinomycetota</taxon>
        <taxon>Actinomycetes</taxon>
        <taxon>Streptosporangiales</taxon>
        <taxon>Streptosporangiaceae</taxon>
        <taxon>Nonomuraea</taxon>
    </lineage>
</organism>
<evidence type="ECO:0008006" key="3">
    <source>
        <dbReference type="Google" id="ProtNLM"/>
    </source>
</evidence>
<reference evidence="1 2" key="1">
    <citation type="submission" date="2019-02" db="EMBL/GenBank/DDBJ databases">
        <title>Draft genome sequences of novel Actinobacteria.</title>
        <authorList>
            <person name="Sahin N."/>
            <person name="Ay H."/>
            <person name="Saygin H."/>
        </authorList>
    </citation>
    <scope>NUCLEOTIDE SEQUENCE [LARGE SCALE GENOMIC DNA]</scope>
    <source>
        <strain evidence="1 2">KC201</strain>
    </source>
</reference>
<keyword evidence="2" id="KW-1185">Reference proteome</keyword>
<dbReference type="EMBL" id="SMJZ01000086">
    <property type="protein sequence ID" value="TDC04593.1"/>
    <property type="molecule type" value="Genomic_DNA"/>
</dbReference>
<accession>A0A4R4NB07</accession>
<sequence length="65" mass="6665">MRAGAIAVNLPTVTVRDPVAKAVRLMAPARMPGLTIAVVAADRTLTGAITLERLLTSPALSDPGD</sequence>
<name>A0A4R4NB07_9ACTN</name>
<dbReference type="AlphaFoldDB" id="A0A4R4NB07"/>